<accession>A0A8S2H0R9</accession>
<protein>
    <recommendedName>
        <fullName evidence="1">Integrase catalytic domain-containing protein</fullName>
    </recommendedName>
</protein>
<evidence type="ECO:0000313" key="4">
    <source>
        <dbReference type="Proteomes" id="UP000682733"/>
    </source>
</evidence>
<dbReference type="Proteomes" id="UP000677228">
    <property type="component" value="Unassembled WGS sequence"/>
</dbReference>
<dbReference type="PROSITE" id="PS50994">
    <property type="entry name" value="INTEGRASE"/>
    <property type="match status" value="1"/>
</dbReference>
<dbReference type="Gene3D" id="3.30.420.10">
    <property type="entry name" value="Ribonuclease H-like superfamily/Ribonuclease H"/>
    <property type="match status" value="1"/>
</dbReference>
<dbReference type="GO" id="GO:0015074">
    <property type="term" value="P:DNA integration"/>
    <property type="evidence" value="ECO:0007669"/>
    <property type="project" value="InterPro"/>
</dbReference>
<dbReference type="InterPro" id="IPR036397">
    <property type="entry name" value="RNaseH_sf"/>
</dbReference>
<dbReference type="PANTHER" id="PTHR37984:SF5">
    <property type="entry name" value="PROTEIN NYNRIN-LIKE"/>
    <property type="match status" value="1"/>
</dbReference>
<dbReference type="Proteomes" id="UP000682733">
    <property type="component" value="Unassembled WGS sequence"/>
</dbReference>
<dbReference type="InterPro" id="IPR012337">
    <property type="entry name" value="RNaseH-like_sf"/>
</dbReference>
<feature type="domain" description="Integrase catalytic" evidence="1">
    <location>
        <begin position="56"/>
        <end position="117"/>
    </location>
</feature>
<dbReference type="InterPro" id="IPR001584">
    <property type="entry name" value="Integrase_cat-core"/>
</dbReference>
<dbReference type="PANTHER" id="PTHR37984">
    <property type="entry name" value="PROTEIN CBG26694"/>
    <property type="match status" value="1"/>
</dbReference>
<proteinExistence type="predicted"/>
<evidence type="ECO:0000259" key="1">
    <source>
        <dbReference type="PROSITE" id="PS50994"/>
    </source>
</evidence>
<sequence>MCSNPSGLLTANALVAVMTRSASRKPQQQLPQTTIVNQLPVTADPSPTIVLDNSVYHPQSNGQVERFNATFVSAIAKLTNQEINDWDEVLDAVIFAYNTGIHGTTGFSPYELVFGRKPQLPTDAARQELIFKKPIDYLEQLQKSLKIYHKQARLNMIKQQEAYKRRYDKNRPDRSFAVGKKVLLKIHTARSKLHPRYYPTLFTIVENRHPTYIVIDDETQQPHRVHSNDLREILEVENY</sequence>
<name>A0A8S2H0R9_9BILA</name>
<organism evidence="3 4">
    <name type="scientific">Didymodactylos carnosus</name>
    <dbReference type="NCBI Taxonomy" id="1234261"/>
    <lineage>
        <taxon>Eukaryota</taxon>
        <taxon>Metazoa</taxon>
        <taxon>Spiralia</taxon>
        <taxon>Gnathifera</taxon>
        <taxon>Rotifera</taxon>
        <taxon>Eurotatoria</taxon>
        <taxon>Bdelloidea</taxon>
        <taxon>Philodinida</taxon>
        <taxon>Philodinidae</taxon>
        <taxon>Didymodactylos</taxon>
    </lineage>
</organism>
<dbReference type="InterPro" id="IPR050951">
    <property type="entry name" value="Retrovirus_Pol_polyprotein"/>
</dbReference>
<evidence type="ECO:0000313" key="3">
    <source>
        <dbReference type="EMBL" id="CAF3563353.1"/>
    </source>
</evidence>
<dbReference type="AlphaFoldDB" id="A0A8S2H0R9"/>
<evidence type="ECO:0000313" key="2">
    <source>
        <dbReference type="EMBL" id="CAF0781627.1"/>
    </source>
</evidence>
<dbReference type="GO" id="GO:0003676">
    <property type="term" value="F:nucleic acid binding"/>
    <property type="evidence" value="ECO:0007669"/>
    <property type="project" value="InterPro"/>
</dbReference>
<gene>
    <name evidence="2" type="ORF">OVA965_LOCUS3641</name>
    <name evidence="3" type="ORF">TMI583_LOCUS3640</name>
</gene>
<comment type="caution">
    <text evidence="3">The sequence shown here is derived from an EMBL/GenBank/DDBJ whole genome shotgun (WGS) entry which is preliminary data.</text>
</comment>
<reference evidence="3" key="1">
    <citation type="submission" date="2021-02" db="EMBL/GenBank/DDBJ databases">
        <authorList>
            <person name="Nowell W R."/>
        </authorList>
    </citation>
    <scope>NUCLEOTIDE SEQUENCE</scope>
</reference>
<dbReference type="EMBL" id="CAJNOK010000892">
    <property type="protein sequence ID" value="CAF0781627.1"/>
    <property type="molecule type" value="Genomic_DNA"/>
</dbReference>
<dbReference type="SUPFAM" id="SSF53098">
    <property type="entry name" value="Ribonuclease H-like"/>
    <property type="match status" value="1"/>
</dbReference>
<dbReference type="EMBL" id="CAJOBA010000892">
    <property type="protein sequence ID" value="CAF3563353.1"/>
    <property type="molecule type" value="Genomic_DNA"/>
</dbReference>